<dbReference type="AlphaFoldDB" id="A0A1I2XVW5"/>
<evidence type="ECO:0000313" key="2">
    <source>
        <dbReference type="EMBL" id="SFH17658.1"/>
    </source>
</evidence>
<evidence type="ECO:0000256" key="1">
    <source>
        <dbReference type="SAM" id="Phobius"/>
    </source>
</evidence>
<keyword evidence="1" id="KW-0812">Transmembrane</keyword>
<dbReference type="STRING" id="414048.SAMN04489864_10675"/>
<feature type="transmembrane region" description="Helical" evidence="1">
    <location>
        <begin position="117"/>
        <end position="136"/>
    </location>
</feature>
<evidence type="ECO:0000313" key="3">
    <source>
        <dbReference type="Proteomes" id="UP000199666"/>
    </source>
</evidence>
<keyword evidence="1" id="KW-1133">Transmembrane helix</keyword>
<keyword evidence="1" id="KW-0472">Membrane</keyword>
<keyword evidence="3" id="KW-1185">Reference proteome</keyword>
<name>A0A1I2XVW5_9SPHI</name>
<organism evidence="2 3">
    <name type="scientific">Pedobacter insulae</name>
    <dbReference type="NCBI Taxonomy" id="414048"/>
    <lineage>
        <taxon>Bacteria</taxon>
        <taxon>Pseudomonadati</taxon>
        <taxon>Bacteroidota</taxon>
        <taxon>Sphingobacteriia</taxon>
        <taxon>Sphingobacteriales</taxon>
        <taxon>Sphingobacteriaceae</taxon>
        <taxon>Pedobacter</taxon>
    </lineage>
</organism>
<accession>A0A1I2XVW5</accession>
<reference evidence="2 3" key="1">
    <citation type="submission" date="2016-10" db="EMBL/GenBank/DDBJ databases">
        <authorList>
            <person name="de Groot N.N."/>
        </authorList>
    </citation>
    <scope>NUCLEOTIDE SEQUENCE [LARGE SCALE GENOMIC DNA]</scope>
    <source>
        <strain evidence="2 3">DSM 18684</strain>
    </source>
</reference>
<dbReference type="Proteomes" id="UP000199666">
    <property type="component" value="Unassembled WGS sequence"/>
</dbReference>
<protein>
    <submittedName>
        <fullName evidence="2">Uncharacterized protein</fullName>
    </submittedName>
</protein>
<dbReference type="EMBL" id="FOPP01000006">
    <property type="protein sequence ID" value="SFH17658.1"/>
    <property type="molecule type" value="Genomic_DNA"/>
</dbReference>
<proteinExistence type="predicted"/>
<sequence length="201" mass="22526">MEWENEAPILAALPRVTPYRVPDNYFNELTAHLNSAAFLDGLTQGERNGFTVPTNYFEELNDQISSRIALEQFKSITSSEGFSTPSNYFDKLQANILSQTIDVKPKTKTVRLWQSDLVRYAAAACLIILTASGLYFNQQRTVKKGQSTVLASEAVLYDIDESVIIEHLKESQQATNSTASQAEMESYILNHYSSNDLSNNL</sequence>
<gene>
    <name evidence="2" type="ORF">SAMN04489864_10675</name>
</gene>